<name>A0ABP8RIW7_9MYCO</name>
<gene>
    <name evidence="1" type="ORF">GCM10023161_19460</name>
</gene>
<comment type="caution">
    <text evidence="1">The sequence shown here is derived from an EMBL/GenBank/DDBJ whole genome shotgun (WGS) entry which is preliminary data.</text>
</comment>
<dbReference type="Proteomes" id="UP001501417">
    <property type="component" value="Unassembled WGS sequence"/>
</dbReference>
<reference evidence="2" key="1">
    <citation type="journal article" date="2019" name="Int. J. Syst. Evol. Microbiol.">
        <title>The Global Catalogue of Microorganisms (GCM) 10K type strain sequencing project: providing services to taxonomists for standard genome sequencing and annotation.</title>
        <authorList>
            <consortium name="The Broad Institute Genomics Platform"/>
            <consortium name="The Broad Institute Genome Sequencing Center for Infectious Disease"/>
            <person name="Wu L."/>
            <person name="Ma J."/>
        </authorList>
    </citation>
    <scope>NUCLEOTIDE SEQUENCE [LARGE SCALE GENOMIC DNA]</scope>
    <source>
        <strain evidence="2">JCM 17782</strain>
    </source>
</reference>
<keyword evidence="2" id="KW-1185">Reference proteome</keyword>
<evidence type="ECO:0000313" key="2">
    <source>
        <dbReference type="Proteomes" id="UP001501417"/>
    </source>
</evidence>
<sequence length="68" mass="7371">MGTERVMVSGWRAGSAVAWCRRAPGTSIDVNDAGCDGSVRCGPATDQSTYPKIERKGLDPGWWTRDLD</sequence>
<evidence type="ECO:0000313" key="1">
    <source>
        <dbReference type="EMBL" id="GAA4539662.1"/>
    </source>
</evidence>
<organism evidence="1 2">
    <name type="scientific">Mycobacterium paraffinicum</name>
    <dbReference type="NCBI Taxonomy" id="53378"/>
    <lineage>
        <taxon>Bacteria</taxon>
        <taxon>Bacillati</taxon>
        <taxon>Actinomycetota</taxon>
        <taxon>Actinomycetes</taxon>
        <taxon>Mycobacteriales</taxon>
        <taxon>Mycobacteriaceae</taxon>
        <taxon>Mycobacterium</taxon>
    </lineage>
</organism>
<dbReference type="EMBL" id="BAABGF010000027">
    <property type="protein sequence ID" value="GAA4539662.1"/>
    <property type="molecule type" value="Genomic_DNA"/>
</dbReference>
<proteinExistence type="predicted"/>
<protein>
    <submittedName>
        <fullName evidence="1">Uncharacterized protein</fullName>
    </submittedName>
</protein>
<accession>A0ABP8RIW7</accession>